<dbReference type="AlphaFoldDB" id="A0A1Y2BA68"/>
<evidence type="ECO:0000313" key="2">
    <source>
        <dbReference type="EMBL" id="ORY31703.1"/>
    </source>
</evidence>
<protein>
    <submittedName>
        <fullName evidence="2">Uncharacterized protein</fullName>
    </submittedName>
</protein>
<dbReference type="Proteomes" id="UP000193920">
    <property type="component" value="Unassembled WGS sequence"/>
</dbReference>
<keyword evidence="1" id="KW-0732">Signal</keyword>
<name>A0A1Y2BA68_9FUNG</name>
<evidence type="ECO:0000256" key="1">
    <source>
        <dbReference type="SAM" id="SignalP"/>
    </source>
</evidence>
<feature type="chain" id="PRO_5011008688" evidence="1">
    <location>
        <begin position="24"/>
        <end position="179"/>
    </location>
</feature>
<dbReference type="EMBL" id="MCOG01000168">
    <property type="protein sequence ID" value="ORY31703.1"/>
    <property type="molecule type" value="Genomic_DNA"/>
</dbReference>
<gene>
    <name evidence="2" type="ORF">LY90DRAFT_76518</name>
</gene>
<reference evidence="2 3" key="1">
    <citation type="submission" date="2016-08" db="EMBL/GenBank/DDBJ databases">
        <title>A Parts List for Fungal Cellulosomes Revealed by Comparative Genomics.</title>
        <authorList>
            <consortium name="DOE Joint Genome Institute"/>
            <person name="Haitjema C.H."/>
            <person name="Gilmore S.P."/>
            <person name="Henske J.K."/>
            <person name="Solomon K.V."/>
            <person name="De Groot R."/>
            <person name="Kuo A."/>
            <person name="Mondo S.J."/>
            <person name="Salamov A.A."/>
            <person name="Labutti K."/>
            <person name="Zhao Z."/>
            <person name="Chiniquy J."/>
            <person name="Barry K."/>
            <person name="Brewer H.M."/>
            <person name="Purvine S.O."/>
            <person name="Wright A.T."/>
            <person name="Boxma B."/>
            <person name="Van Alen T."/>
            <person name="Hackstein J.H."/>
            <person name="Baker S.E."/>
            <person name="Grigoriev I.V."/>
            <person name="O'Malley M.A."/>
        </authorList>
    </citation>
    <scope>NUCLEOTIDE SEQUENCE [LARGE SCALE GENOMIC DNA]</scope>
    <source>
        <strain evidence="2 3">G1</strain>
    </source>
</reference>
<sequence>MKSISFVICLIMFCAFQWSTVNCRVAFSKGDITLPTEYNLEDRDDNKLMASKTEYIYNEKGEFEDSLFYYDKELKDCKLNIFSKKISCVFNDDEKEYSLIFDTKFESQCVLSEKTEFVKADLYALNTKKQYGKYSFILHYETENDEIVGYTLTAQKFVFFTKDDCELTVKVTNYSLNEL</sequence>
<comment type="caution">
    <text evidence="2">The sequence shown here is derived from an EMBL/GenBank/DDBJ whole genome shotgun (WGS) entry which is preliminary data.</text>
</comment>
<organism evidence="2 3">
    <name type="scientific">Neocallimastix californiae</name>
    <dbReference type="NCBI Taxonomy" id="1754190"/>
    <lineage>
        <taxon>Eukaryota</taxon>
        <taxon>Fungi</taxon>
        <taxon>Fungi incertae sedis</taxon>
        <taxon>Chytridiomycota</taxon>
        <taxon>Chytridiomycota incertae sedis</taxon>
        <taxon>Neocallimastigomycetes</taxon>
        <taxon>Neocallimastigales</taxon>
        <taxon>Neocallimastigaceae</taxon>
        <taxon>Neocallimastix</taxon>
    </lineage>
</organism>
<feature type="signal peptide" evidence="1">
    <location>
        <begin position="1"/>
        <end position="23"/>
    </location>
</feature>
<accession>A0A1Y2BA68</accession>
<evidence type="ECO:0000313" key="3">
    <source>
        <dbReference type="Proteomes" id="UP000193920"/>
    </source>
</evidence>
<keyword evidence="3" id="KW-1185">Reference proteome</keyword>
<proteinExistence type="predicted"/>